<protein>
    <submittedName>
        <fullName evidence="3">Uncharacterized protein</fullName>
    </submittedName>
</protein>
<gene>
    <name evidence="3" type="ORF">PPROV_000677500</name>
</gene>
<name>A0A830HMW6_9CHLO</name>
<dbReference type="OrthoDB" id="448448at2759"/>
<keyword evidence="4" id="KW-1185">Reference proteome</keyword>
<reference evidence="3" key="1">
    <citation type="submission" date="2020-10" db="EMBL/GenBank/DDBJ databases">
        <title>Unveiling of a novel bifunctional photoreceptor, Dualchrome1, isolated from a cosmopolitan green alga.</title>
        <authorList>
            <person name="Suzuki S."/>
            <person name="Kawachi M."/>
        </authorList>
    </citation>
    <scope>NUCLEOTIDE SEQUENCE</scope>
    <source>
        <strain evidence="3">NIES 2893</strain>
    </source>
</reference>
<feature type="coiled-coil region" evidence="1">
    <location>
        <begin position="291"/>
        <end position="322"/>
    </location>
</feature>
<dbReference type="AlphaFoldDB" id="A0A830HMW6"/>
<sequence length="443" mass="46054">MASQPAAASSASASMPWTLRARNPPNAKGGGGAVVTLNLPMGDATTLNELVDMCCTALRVARARLVLKHGFPPRKLDAALLTPQQGAVTVKVAGLQNHDVLTVERAVEEEKNHAADGATPATEATTPPPSATTSKKSQRWKAPGAGQKLGSSPTTTTTTPTPETTTNGENASLKRSTPAAQQEPTKANKRVRWRATGTGNRLGTAAEAEEAAADAPEEQEEAPPPARPRASAAAAAAAAKRLDKAADLMLGGAPDSAYETARTVATVDILAAASGGAAFALDNSSASGAAGKRLRAAMRDMRAELEEENRAERRLASALAGRYETTRRMDGKLVVHFTAPGRRAAEEDVVLDIPTKEVLAALIAGALEAVAAEEDPGKKNDAAFAPRRLALASPATFWAVARHGGVGPTCTFADAMHSIKPGHDWDTLVNVGRKRNAPERYTA</sequence>
<feature type="compositionally biased region" description="Acidic residues" evidence="2">
    <location>
        <begin position="207"/>
        <end position="221"/>
    </location>
</feature>
<proteinExistence type="predicted"/>
<accession>A0A830HMW6</accession>
<comment type="caution">
    <text evidence="3">The sequence shown here is derived from an EMBL/GenBank/DDBJ whole genome shotgun (WGS) entry which is preliminary data.</text>
</comment>
<evidence type="ECO:0000313" key="3">
    <source>
        <dbReference type="EMBL" id="GHP08033.1"/>
    </source>
</evidence>
<feature type="region of interest" description="Disordered" evidence="2">
    <location>
        <begin position="1"/>
        <end position="26"/>
    </location>
</feature>
<feature type="compositionally biased region" description="Polar residues" evidence="2">
    <location>
        <begin position="167"/>
        <end position="185"/>
    </location>
</feature>
<evidence type="ECO:0000313" key="4">
    <source>
        <dbReference type="Proteomes" id="UP000660262"/>
    </source>
</evidence>
<feature type="region of interest" description="Disordered" evidence="2">
    <location>
        <begin position="107"/>
        <end position="235"/>
    </location>
</feature>
<keyword evidence="1" id="KW-0175">Coiled coil</keyword>
<dbReference type="Proteomes" id="UP000660262">
    <property type="component" value="Unassembled WGS sequence"/>
</dbReference>
<dbReference type="EMBL" id="BNJQ01000019">
    <property type="protein sequence ID" value="GHP08033.1"/>
    <property type="molecule type" value="Genomic_DNA"/>
</dbReference>
<feature type="compositionally biased region" description="Low complexity" evidence="2">
    <location>
        <begin position="153"/>
        <end position="166"/>
    </location>
</feature>
<dbReference type="Gene3D" id="3.10.20.90">
    <property type="entry name" value="Phosphatidylinositol 3-kinase Catalytic Subunit, Chain A, domain 1"/>
    <property type="match status" value="1"/>
</dbReference>
<evidence type="ECO:0000256" key="1">
    <source>
        <dbReference type="SAM" id="Coils"/>
    </source>
</evidence>
<organism evidence="3 4">
    <name type="scientific">Pycnococcus provasolii</name>
    <dbReference type="NCBI Taxonomy" id="41880"/>
    <lineage>
        <taxon>Eukaryota</taxon>
        <taxon>Viridiplantae</taxon>
        <taxon>Chlorophyta</taxon>
        <taxon>Pseudoscourfieldiophyceae</taxon>
        <taxon>Pseudoscourfieldiales</taxon>
        <taxon>Pycnococcaceae</taxon>
        <taxon>Pycnococcus</taxon>
    </lineage>
</organism>
<evidence type="ECO:0000256" key="2">
    <source>
        <dbReference type="SAM" id="MobiDB-lite"/>
    </source>
</evidence>
<feature type="compositionally biased region" description="Low complexity" evidence="2">
    <location>
        <begin position="1"/>
        <end position="14"/>
    </location>
</feature>
<feature type="compositionally biased region" description="Low complexity" evidence="2">
    <location>
        <begin position="115"/>
        <end position="125"/>
    </location>
</feature>